<evidence type="ECO:0000313" key="2">
    <source>
        <dbReference type="EMBL" id="GAA4721525.1"/>
    </source>
</evidence>
<organism evidence="2 3">
    <name type="scientific">Nocardioides conyzicola</name>
    <dbReference type="NCBI Taxonomy" id="1651781"/>
    <lineage>
        <taxon>Bacteria</taxon>
        <taxon>Bacillati</taxon>
        <taxon>Actinomycetota</taxon>
        <taxon>Actinomycetes</taxon>
        <taxon>Propionibacteriales</taxon>
        <taxon>Nocardioidaceae</taxon>
        <taxon>Nocardioides</taxon>
    </lineage>
</organism>
<name>A0ABP8Y468_9ACTN</name>
<reference evidence="3" key="1">
    <citation type="journal article" date="2019" name="Int. J. Syst. Evol. Microbiol.">
        <title>The Global Catalogue of Microorganisms (GCM) 10K type strain sequencing project: providing services to taxonomists for standard genome sequencing and annotation.</title>
        <authorList>
            <consortium name="The Broad Institute Genomics Platform"/>
            <consortium name="The Broad Institute Genome Sequencing Center for Infectious Disease"/>
            <person name="Wu L."/>
            <person name="Ma J."/>
        </authorList>
    </citation>
    <scope>NUCLEOTIDE SEQUENCE [LARGE SCALE GENOMIC DNA]</scope>
    <source>
        <strain evidence="3">JCM 18531</strain>
    </source>
</reference>
<keyword evidence="3" id="KW-1185">Reference proteome</keyword>
<protein>
    <submittedName>
        <fullName evidence="2">Uncharacterized protein</fullName>
    </submittedName>
</protein>
<dbReference type="RefSeq" id="WP_345524256.1">
    <property type="nucleotide sequence ID" value="NZ_BAABKM010000005.1"/>
</dbReference>
<gene>
    <name evidence="2" type="ORF">GCM10023349_47470</name>
</gene>
<evidence type="ECO:0000313" key="3">
    <source>
        <dbReference type="Proteomes" id="UP001499974"/>
    </source>
</evidence>
<comment type="caution">
    <text evidence="2">The sequence shown here is derived from an EMBL/GenBank/DDBJ whole genome shotgun (WGS) entry which is preliminary data.</text>
</comment>
<evidence type="ECO:0000256" key="1">
    <source>
        <dbReference type="SAM" id="Phobius"/>
    </source>
</evidence>
<keyword evidence="1" id="KW-0812">Transmembrane</keyword>
<accession>A0ABP8Y468</accession>
<keyword evidence="1" id="KW-0472">Membrane</keyword>
<keyword evidence="1" id="KW-1133">Transmembrane helix</keyword>
<dbReference type="Proteomes" id="UP001499974">
    <property type="component" value="Unassembled WGS sequence"/>
</dbReference>
<sequence>MIDEHQVAELLRAATDDIAVPVAPARDLAAAGNRRRHRRWGVAGLATAAVVAATAAVVPVVLSSEGSGGTDPTTTAPGASCVDPVPNRVIPEWARSGFSDPRPRMPYVLGDDGAIVAILFADPLASPPAADHNNKILWVSRDDKSSTLHITATLADGSDTTTRVVDGGPGPSIIDLPKAGCWHLALRWGDSTDTLDLAYVAP</sequence>
<feature type="transmembrane region" description="Helical" evidence="1">
    <location>
        <begin position="40"/>
        <end position="62"/>
    </location>
</feature>
<dbReference type="EMBL" id="BAABKM010000005">
    <property type="protein sequence ID" value="GAA4721525.1"/>
    <property type="molecule type" value="Genomic_DNA"/>
</dbReference>
<proteinExistence type="predicted"/>